<name>A0ABM8B3Y2_9BACT</name>
<accession>A0ABM8B3Y2</accession>
<evidence type="ECO:0000313" key="3">
    <source>
        <dbReference type="Proteomes" id="UP001317742"/>
    </source>
</evidence>
<reference evidence="2 3" key="1">
    <citation type="submission" date="2022-08" db="EMBL/GenBank/DDBJ databases">
        <title>Genome Sequence of the sulphate-reducing bacterium, Pseudodesulfovibrio sp. SYK.</title>
        <authorList>
            <person name="Kondo R."/>
            <person name="Kataoka T."/>
        </authorList>
    </citation>
    <scope>NUCLEOTIDE SEQUENCE [LARGE SCALE GENOMIC DNA]</scope>
    <source>
        <strain evidence="2 3">SYK</strain>
    </source>
</reference>
<dbReference type="Pfam" id="PF18423">
    <property type="entry name" value="zf_CopZ"/>
    <property type="match status" value="1"/>
</dbReference>
<dbReference type="Gene3D" id="1.10.10.1100">
    <property type="entry name" value="BFD-like [2Fe-2S]-binding domain"/>
    <property type="match status" value="1"/>
</dbReference>
<sequence length="166" mass="18556">MTKPMNDLPMDTKNRDCTCGGPPEFIETTCPKCGEKGVRVKSGTVRYLLDDEHRIAVTDKIYGLCLTPDCAVSWYAQGGSHFFTTDQTATPIWTKADVDPIMACYCNEITKNMVFDAVKTNGLNDMQDIIEHYRGKMKSMCAVKNPMGKCCSESFNTMIKEAQKNI</sequence>
<dbReference type="CDD" id="cd10141">
    <property type="entry name" value="CopZ-like_Fer2_BFD-like"/>
    <property type="match status" value="1"/>
</dbReference>
<proteinExistence type="predicted"/>
<feature type="domain" description="CopZ zinc binding" evidence="1">
    <location>
        <begin position="28"/>
        <end position="87"/>
    </location>
</feature>
<gene>
    <name evidence="2" type="ORF">SYK_27010</name>
</gene>
<evidence type="ECO:0000259" key="1">
    <source>
        <dbReference type="Pfam" id="PF18423"/>
    </source>
</evidence>
<dbReference type="Proteomes" id="UP001317742">
    <property type="component" value="Chromosome"/>
</dbReference>
<protein>
    <submittedName>
        <fullName evidence="2">(2Fe-2S)-binding protein</fullName>
    </submittedName>
</protein>
<dbReference type="Gene3D" id="2.20.25.270">
    <property type="match status" value="1"/>
</dbReference>
<evidence type="ECO:0000313" key="2">
    <source>
        <dbReference type="EMBL" id="BDQ38341.1"/>
    </source>
</evidence>
<dbReference type="InterPro" id="IPR041854">
    <property type="entry name" value="BFD-like_2Fe2S-bd_dom_sf"/>
</dbReference>
<dbReference type="EMBL" id="AP026709">
    <property type="protein sequence ID" value="BDQ38341.1"/>
    <property type="molecule type" value="Genomic_DNA"/>
</dbReference>
<dbReference type="RefSeq" id="WP_281760839.1">
    <property type="nucleotide sequence ID" value="NZ_AP026709.1"/>
</dbReference>
<organism evidence="2 3">
    <name type="scientific">Pseudodesulfovibrio nedwellii</name>
    <dbReference type="NCBI Taxonomy" id="2973072"/>
    <lineage>
        <taxon>Bacteria</taxon>
        <taxon>Pseudomonadati</taxon>
        <taxon>Thermodesulfobacteriota</taxon>
        <taxon>Desulfovibrionia</taxon>
        <taxon>Desulfovibrionales</taxon>
        <taxon>Desulfovibrionaceae</taxon>
    </lineage>
</organism>
<keyword evidence="3" id="KW-1185">Reference proteome</keyword>
<dbReference type="InterPro" id="IPR040890">
    <property type="entry name" value="Znf_CopZ"/>
</dbReference>